<name>A0AA86RFP2_9EUKA</name>
<reference evidence="1" key="1">
    <citation type="submission" date="2023-06" db="EMBL/GenBank/DDBJ databases">
        <authorList>
            <person name="Kurt Z."/>
        </authorList>
    </citation>
    <scope>NUCLEOTIDE SEQUENCE</scope>
</reference>
<evidence type="ECO:0000313" key="3">
    <source>
        <dbReference type="Proteomes" id="UP001642409"/>
    </source>
</evidence>
<dbReference type="AlphaFoldDB" id="A0AA86RFP2"/>
<gene>
    <name evidence="2" type="ORF">HINF_LOCUS60009</name>
    <name evidence="1" type="ORF">HINF_LOCUS60083</name>
</gene>
<sequence>MFIKQRAKSRNTGKRVEFLDQSFNQQIAVYSPSKMKQLVPQPLQPIRSAPASSFNQQLQHKAVTNIDKAQEITRMDETTFHNYQSLIRGVNCTAKVIENKRQSILDAIQQRERTITNFSALLTDQLYQAEQQLNQFELLQAKQALTQSSPQLQMLAIQFQTQIQNFYSQVSMNIFKLEIHEKSARIISHSLPELSPLNENEFIQTLKLKIDPLKVQAQVDKLKRMEPKFKQNEHRKINLNRVDLQSILKYMGGEIHQIDIVGFVKELNNLQKQTEAAMHKCAEITTDLHETNALRVKPFDDSKLTEMKQQLQKLKEMNKNYDKMNKFSCPNELTLTQCLMKENVEMAIYGQKNLMSFQVKSEIFQRQIDALRICLNNMISSMGIGIQSTVSRLNLRMNNIHQRMQWYKTNKADLFQRCKSYLANQQCRALQQQNHGEQESNLHQRTRKEAKVDQNQILKSNLKRKIVVEKKQTIKQIEDLANNTIVGVEDGDFYVD</sequence>
<dbReference type="EMBL" id="CAXDID020000348">
    <property type="protein sequence ID" value="CAL6080737.1"/>
    <property type="molecule type" value="Genomic_DNA"/>
</dbReference>
<evidence type="ECO:0000313" key="2">
    <source>
        <dbReference type="EMBL" id="CAL6080737.1"/>
    </source>
</evidence>
<comment type="caution">
    <text evidence="1">The sequence shown here is derived from an EMBL/GenBank/DDBJ whole genome shotgun (WGS) entry which is preliminary data.</text>
</comment>
<organism evidence="1">
    <name type="scientific">Hexamita inflata</name>
    <dbReference type="NCBI Taxonomy" id="28002"/>
    <lineage>
        <taxon>Eukaryota</taxon>
        <taxon>Metamonada</taxon>
        <taxon>Diplomonadida</taxon>
        <taxon>Hexamitidae</taxon>
        <taxon>Hexamitinae</taxon>
        <taxon>Hexamita</taxon>
    </lineage>
</organism>
<dbReference type="Proteomes" id="UP001642409">
    <property type="component" value="Unassembled WGS sequence"/>
</dbReference>
<keyword evidence="3" id="KW-1185">Reference proteome</keyword>
<reference evidence="2 3" key="2">
    <citation type="submission" date="2024-07" db="EMBL/GenBank/DDBJ databases">
        <authorList>
            <person name="Akdeniz Z."/>
        </authorList>
    </citation>
    <scope>NUCLEOTIDE SEQUENCE [LARGE SCALE GENOMIC DNA]</scope>
</reference>
<protein>
    <submittedName>
        <fullName evidence="2">Hypothetical_protein</fullName>
    </submittedName>
</protein>
<accession>A0AA86RFP2</accession>
<dbReference type="EMBL" id="CATOUU010001109">
    <property type="protein sequence ID" value="CAI9972438.1"/>
    <property type="molecule type" value="Genomic_DNA"/>
</dbReference>
<proteinExistence type="predicted"/>
<evidence type="ECO:0000313" key="1">
    <source>
        <dbReference type="EMBL" id="CAI9972438.1"/>
    </source>
</evidence>